<name>A0A498J6D1_MALDO</name>
<feature type="region of interest" description="Disordered" evidence="1">
    <location>
        <begin position="1"/>
        <end position="21"/>
    </location>
</feature>
<organism evidence="2 3">
    <name type="scientific">Malus domestica</name>
    <name type="common">Apple</name>
    <name type="synonym">Pyrus malus</name>
    <dbReference type="NCBI Taxonomy" id="3750"/>
    <lineage>
        <taxon>Eukaryota</taxon>
        <taxon>Viridiplantae</taxon>
        <taxon>Streptophyta</taxon>
        <taxon>Embryophyta</taxon>
        <taxon>Tracheophyta</taxon>
        <taxon>Spermatophyta</taxon>
        <taxon>Magnoliopsida</taxon>
        <taxon>eudicotyledons</taxon>
        <taxon>Gunneridae</taxon>
        <taxon>Pentapetalae</taxon>
        <taxon>rosids</taxon>
        <taxon>fabids</taxon>
        <taxon>Rosales</taxon>
        <taxon>Rosaceae</taxon>
        <taxon>Amygdaloideae</taxon>
        <taxon>Maleae</taxon>
        <taxon>Malus</taxon>
    </lineage>
</organism>
<gene>
    <name evidence="2" type="ORF">DVH24_032584</name>
</gene>
<dbReference type="EMBL" id="RDQH01000335">
    <property type="protein sequence ID" value="RXH90227.1"/>
    <property type="molecule type" value="Genomic_DNA"/>
</dbReference>
<evidence type="ECO:0000313" key="2">
    <source>
        <dbReference type="EMBL" id="RXH90227.1"/>
    </source>
</evidence>
<reference evidence="2 3" key="1">
    <citation type="submission" date="2018-10" db="EMBL/GenBank/DDBJ databases">
        <title>A high-quality apple genome assembly.</title>
        <authorList>
            <person name="Hu J."/>
        </authorList>
    </citation>
    <scope>NUCLEOTIDE SEQUENCE [LARGE SCALE GENOMIC DNA]</scope>
    <source>
        <strain evidence="3">cv. HFTH1</strain>
        <tissue evidence="2">Young leaf</tissue>
    </source>
</reference>
<keyword evidence="3" id="KW-1185">Reference proteome</keyword>
<proteinExistence type="predicted"/>
<evidence type="ECO:0000256" key="1">
    <source>
        <dbReference type="SAM" id="MobiDB-lite"/>
    </source>
</evidence>
<dbReference type="Proteomes" id="UP000290289">
    <property type="component" value="Chromosome 9"/>
</dbReference>
<evidence type="ECO:0000313" key="3">
    <source>
        <dbReference type="Proteomes" id="UP000290289"/>
    </source>
</evidence>
<dbReference type="AlphaFoldDB" id="A0A498J6D1"/>
<sequence>MHELYKGFRRTPKPVSSDELRRQHISPCHIPARALTTSRARLHRSIILSTLGPDHTLIVLFLGTHTRTSQWVTHPGIALAQTCLTSEFRRT</sequence>
<accession>A0A498J6D1</accession>
<comment type="caution">
    <text evidence="2">The sequence shown here is derived from an EMBL/GenBank/DDBJ whole genome shotgun (WGS) entry which is preliminary data.</text>
</comment>
<protein>
    <submittedName>
        <fullName evidence="2">Uncharacterized protein</fullName>
    </submittedName>
</protein>